<dbReference type="Pfam" id="PF21982">
    <property type="entry name" value="RecX_HTH1"/>
    <property type="match status" value="1"/>
</dbReference>
<keyword evidence="9" id="KW-1185">Reference proteome</keyword>
<name>A0A0P7C8G1_9BACT</name>
<comment type="caution">
    <text evidence="8">The sequence shown here is derived from an EMBL/GenBank/DDBJ whole genome shotgun (WGS) entry which is preliminary data.</text>
</comment>
<feature type="domain" description="RecX third three-helical" evidence="6">
    <location>
        <begin position="98"/>
        <end position="146"/>
    </location>
</feature>
<dbReference type="RefSeq" id="WP_055147208.1">
    <property type="nucleotide sequence ID" value="NZ_JXSZ01000006.1"/>
</dbReference>
<dbReference type="InterPro" id="IPR053925">
    <property type="entry name" value="RecX_HTH_3rd"/>
</dbReference>
<dbReference type="OrthoDB" id="1523826at2"/>
<comment type="subcellular location">
    <subcellularLocation>
        <location evidence="1">Cytoplasm</location>
    </subcellularLocation>
</comment>
<evidence type="ECO:0000313" key="9">
    <source>
        <dbReference type="Proteomes" id="UP000050454"/>
    </source>
</evidence>
<evidence type="ECO:0000313" key="8">
    <source>
        <dbReference type="EMBL" id="KPM48815.1"/>
    </source>
</evidence>
<protein>
    <recommendedName>
        <fullName evidence="3">Regulatory protein RecX</fullName>
    </recommendedName>
</protein>
<dbReference type="InterPro" id="IPR003783">
    <property type="entry name" value="Regulatory_RecX"/>
</dbReference>
<dbReference type="STRING" id="1605367.AFM12_09580"/>
<comment type="similarity">
    <text evidence="2">Belongs to the RecX family.</text>
</comment>
<dbReference type="Proteomes" id="UP000050454">
    <property type="component" value="Unassembled WGS sequence"/>
</dbReference>
<evidence type="ECO:0000256" key="4">
    <source>
        <dbReference type="ARBA" id="ARBA00022490"/>
    </source>
</evidence>
<dbReference type="GO" id="GO:0005737">
    <property type="term" value="C:cytoplasm"/>
    <property type="evidence" value="ECO:0007669"/>
    <property type="project" value="UniProtKB-SubCell"/>
</dbReference>
<sequence length="149" mass="17846">MDKNILLKACNYCAYQERTHDEVRQRLKDWNIYGDEAEEIISELITENFLNEERFAKIYAGSKFRVKKWGRNKILQELKRRKLSDYCIKKGLEEIDEEEYFLVLQALLHKKLHSLRAEPNEFIRNKKAADYAMRKGFEGDLVWEILKGI</sequence>
<accession>A0A0P7C8G1</accession>
<dbReference type="AlphaFoldDB" id="A0A0P7C8G1"/>
<feature type="domain" description="RecX first three-helical" evidence="7">
    <location>
        <begin position="8"/>
        <end position="44"/>
    </location>
</feature>
<dbReference type="Gene3D" id="1.10.10.10">
    <property type="entry name" value="Winged helix-like DNA-binding domain superfamily/Winged helix DNA-binding domain"/>
    <property type="match status" value="2"/>
</dbReference>
<proteinExistence type="inferred from homology"/>
<evidence type="ECO:0000256" key="2">
    <source>
        <dbReference type="ARBA" id="ARBA00009695"/>
    </source>
</evidence>
<dbReference type="Pfam" id="PF21981">
    <property type="entry name" value="RecX_HTH3"/>
    <property type="match status" value="1"/>
</dbReference>
<dbReference type="GO" id="GO:0006282">
    <property type="term" value="P:regulation of DNA repair"/>
    <property type="evidence" value="ECO:0007669"/>
    <property type="project" value="InterPro"/>
</dbReference>
<evidence type="ECO:0000256" key="1">
    <source>
        <dbReference type="ARBA" id="ARBA00004496"/>
    </source>
</evidence>
<dbReference type="InterPro" id="IPR053924">
    <property type="entry name" value="RecX_HTH_2nd"/>
</dbReference>
<dbReference type="PANTHER" id="PTHR33602">
    <property type="entry name" value="REGULATORY PROTEIN RECX FAMILY PROTEIN"/>
    <property type="match status" value="1"/>
</dbReference>
<evidence type="ECO:0000259" key="5">
    <source>
        <dbReference type="Pfam" id="PF02631"/>
    </source>
</evidence>
<reference evidence="8 9" key="1">
    <citation type="submission" date="2015-07" db="EMBL/GenBank/DDBJ databases">
        <title>The draft genome sequence of Leadbetterella sp. JN14-9.</title>
        <authorList>
            <person name="Liu Y."/>
            <person name="Du J."/>
            <person name="Shao Z."/>
        </authorList>
    </citation>
    <scope>NUCLEOTIDE SEQUENCE [LARGE SCALE GENOMIC DNA]</scope>
    <source>
        <strain evidence="8 9">JN14-9</strain>
    </source>
</reference>
<dbReference type="InterPro" id="IPR036388">
    <property type="entry name" value="WH-like_DNA-bd_sf"/>
</dbReference>
<dbReference type="Pfam" id="PF02631">
    <property type="entry name" value="RecX_HTH2"/>
    <property type="match status" value="1"/>
</dbReference>
<evidence type="ECO:0000259" key="7">
    <source>
        <dbReference type="Pfam" id="PF21982"/>
    </source>
</evidence>
<dbReference type="PANTHER" id="PTHR33602:SF1">
    <property type="entry name" value="REGULATORY PROTEIN RECX FAMILY PROTEIN"/>
    <property type="match status" value="1"/>
</dbReference>
<dbReference type="EMBL" id="LGTQ01000006">
    <property type="protein sequence ID" value="KPM48815.1"/>
    <property type="molecule type" value="Genomic_DNA"/>
</dbReference>
<feature type="domain" description="RecX second three-helical" evidence="5">
    <location>
        <begin position="51"/>
        <end position="92"/>
    </location>
</feature>
<evidence type="ECO:0000256" key="3">
    <source>
        <dbReference type="ARBA" id="ARBA00018111"/>
    </source>
</evidence>
<dbReference type="InterPro" id="IPR053926">
    <property type="entry name" value="RecX_HTH_1st"/>
</dbReference>
<keyword evidence="4" id="KW-0963">Cytoplasm</keyword>
<gene>
    <name evidence="8" type="ORF">AFM12_09580</name>
</gene>
<organism evidence="8 9">
    <name type="scientific">Jiulongibacter sediminis</name>
    <dbReference type="NCBI Taxonomy" id="1605367"/>
    <lineage>
        <taxon>Bacteria</taxon>
        <taxon>Pseudomonadati</taxon>
        <taxon>Bacteroidota</taxon>
        <taxon>Cytophagia</taxon>
        <taxon>Cytophagales</taxon>
        <taxon>Leadbetterellaceae</taxon>
        <taxon>Jiulongibacter</taxon>
    </lineage>
</organism>
<evidence type="ECO:0000259" key="6">
    <source>
        <dbReference type="Pfam" id="PF21981"/>
    </source>
</evidence>